<sequence>MAMGSASLSLRSRRADPLWPREARLRLRTRPFLPRCAAVLPAVNSGPPSQRSRLHMLWRASGGIVVPFAIATGSPPPLRVRHRPLFPGDGEGSQGGARRPDEQCSGTDRR</sequence>
<feature type="compositionally biased region" description="Basic and acidic residues" evidence="1">
    <location>
        <begin position="98"/>
        <end position="110"/>
    </location>
</feature>
<dbReference type="EMBL" id="JANPWB010000001">
    <property type="protein sequence ID" value="KAJ1219076.1"/>
    <property type="molecule type" value="Genomic_DNA"/>
</dbReference>
<evidence type="ECO:0000313" key="2">
    <source>
        <dbReference type="EMBL" id="KAJ1219076.1"/>
    </source>
</evidence>
<evidence type="ECO:0000313" key="3">
    <source>
        <dbReference type="Proteomes" id="UP001066276"/>
    </source>
</evidence>
<accession>A0AAV7X263</accession>
<dbReference type="Proteomes" id="UP001066276">
    <property type="component" value="Chromosome 1_1"/>
</dbReference>
<proteinExistence type="predicted"/>
<name>A0AAV7X263_PLEWA</name>
<feature type="region of interest" description="Disordered" evidence="1">
    <location>
        <begin position="73"/>
        <end position="110"/>
    </location>
</feature>
<protein>
    <submittedName>
        <fullName evidence="2">Uncharacterized protein</fullName>
    </submittedName>
</protein>
<reference evidence="2" key="1">
    <citation type="journal article" date="2022" name="bioRxiv">
        <title>Sequencing and chromosome-scale assembly of the giantPleurodeles waltlgenome.</title>
        <authorList>
            <person name="Brown T."/>
            <person name="Elewa A."/>
            <person name="Iarovenko S."/>
            <person name="Subramanian E."/>
            <person name="Araus A.J."/>
            <person name="Petzold A."/>
            <person name="Susuki M."/>
            <person name="Suzuki K.-i.T."/>
            <person name="Hayashi T."/>
            <person name="Toyoda A."/>
            <person name="Oliveira C."/>
            <person name="Osipova E."/>
            <person name="Leigh N.D."/>
            <person name="Simon A."/>
            <person name="Yun M.H."/>
        </authorList>
    </citation>
    <scope>NUCLEOTIDE SEQUENCE</scope>
    <source>
        <strain evidence="2">20211129_DDA</strain>
        <tissue evidence="2">Liver</tissue>
    </source>
</reference>
<organism evidence="2 3">
    <name type="scientific">Pleurodeles waltl</name>
    <name type="common">Iberian ribbed newt</name>
    <dbReference type="NCBI Taxonomy" id="8319"/>
    <lineage>
        <taxon>Eukaryota</taxon>
        <taxon>Metazoa</taxon>
        <taxon>Chordata</taxon>
        <taxon>Craniata</taxon>
        <taxon>Vertebrata</taxon>
        <taxon>Euteleostomi</taxon>
        <taxon>Amphibia</taxon>
        <taxon>Batrachia</taxon>
        <taxon>Caudata</taxon>
        <taxon>Salamandroidea</taxon>
        <taxon>Salamandridae</taxon>
        <taxon>Pleurodelinae</taxon>
        <taxon>Pleurodeles</taxon>
    </lineage>
</organism>
<gene>
    <name evidence="2" type="ORF">NDU88_006647</name>
</gene>
<comment type="caution">
    <text evidence="2">The sequence shown here is derived from an EMBL/GenBank/DDBJ whole genome shotgun (WGS) entry which is preliminary data.</text>
</comment>
<dbReference type="AlphaFoldDB" id="A0AAV7X263"/>
<evidence type="ECO:0000256" key="1">
    <source>
        <dbReference type="SAM" id="MobiDB-lite"/>
    </source>
</evidence>
<keyword evidence="3" id="KW-1185">Reference proteome</keyword>